<name>A0ACC2GQH4_DALPE</name>
<accession>A0ACC2GQH4</accession>
<evidence type="ECO:0000313" key="2">
    <source>
        <dbReference type="Proteomes" id="UP001157502"/>
    </source>
</evidence>
<sequence>MSRQCLVNTTNQLSWLCTWLSMYYNCKEEREPAPWLLWLNSLLLSLAVSLSHSLPNPGSFKPGPASLPAT</sequence>
<dbReference type="EMBL" id="CM055737">
    <property type="protein sequence ID" value="KAJ8005832.1"/>
    <property type="molecule type" value="Genomic_DNA"/>
</dbReference>
<evidence type="ECO:0000313" key="1">
    <source>
        <dbReference type="EMBL" id="KAJ8005832.1"/>
    </source>
</evidence>
<proteinExistence type="predicted"/>
<gene>
    <name evidence="1" type="ORF">DPEC_G00121970</name>
</gene>
<organism evidence="1 2">
    <name type="scientific">Dallia pectoralis</name>
    <name type="common">Alaska blackfish</name>
    <dbReference type="NCBI Taxonomy" id="75939"/>
    <lineage>
        <taxon>Eukaryota</taxon>
        <taxon>Metazoa</taxon>
        <taxon>Chordata</taxon>
        <taxon>Craniata</taxon>
        <taxon>Vertebrata</taxon>
        <taxon>Euteleostomi</taxon>
        <taxon>Actinopterygii</taxon>
        <taxon>Neopterygii</taxon>
        <taxon>Teleostei</taxon>
        <taxon>Protacanthopterygii</taxon>
        <taxon>Esociformes</taxon>
        <taxon>Umbridae</taxon>
        <taxon>Dallia</taxon>
    </lineage>
</organism>
<keyword evidence="2" id="KW-1185">Reference proteome</keyword>
<protein>
    <submittedName>
        <fullName evidence="1">Uncharacterized protein</fullName>
    </submittedName>
</protein>
<comment type="caution">
    <text evidence="1">The sequence shown here is derived from an EMBL/GenBank/DDBJ whole genome shotgun (WGS) entry which is preliminary data.</text>
</comment>
<reference evidence="1" key="1">
    <citation type="submission" date="2021-05" db="EMBL/GenBank/DDBJ databases">
        <authorList>
            <person name="Pan Q."/>
            <person name="Jouanno E."/>
            <person name="Zahm M."/>
            <person name="Klopp C."/>
            <person name="Cabau C."/>
            <person name="Louis A."/>
            <person name="Berthelot C."/>
            <person name="Parey E."/>
            <person name="Roest Crollius H."/>
            <person name="Montfort J."/>
            <person name="Robinson-Rechavi M."/>
            <person name="Bouchez O."/>
            <person name="Lampietro C."/>
            <person name="Lopez Roques C."/>
            <person name="Donnadieu C."/>
            <person name="Postlethwait J."/>
            <person name="Bobe J."/>
            <person name="Dillon D."/>
            <person name="Chandos A."/>
            <person name="von Hippel F."/>
            <person name="Guiguen Y."/>
        </authorList>
    </citation>
    <scope>NUCLEOTIDE SEQUENCE</scope>
    <source>
        <strain evidence="1">YG-Jan2019</strain>
    </source>
</reference>
<dbReference type="Proteomes" id="UP001157502">
    <property type="component" value="Chromosome 10"/>
</dbReference>